<name>A0A939IKT4_9GAMM</name>
<keyword evidence="13 23" id="KW-0133">Cell shape</keyword>
<evidence type="ECO:0000256" key="21">
    <source>
        <dbReference type="ARBA" id="ARBA00049902"/>
    </source>
</evidence>
<evidence type="ECO:0000259" key="26">
    <source>
        <dbReference type="Pfam" id="PF00912"/>
    </source>
</evidence>
<dbReference type="GO" id="GO:0009002">
    <property type="term" value="F:serine-type D-Ala-D-Ala carboxypeptidase activity"/>
    <property type="evidence" value="ECO:0007669"/>
    <property type="project" value="UniProtKB-EC"/>
</dbReference>
<evidence type="ECO:0000256" key="15">
    <source>
        <dbReference type="ARBA" id="ARBA00023136"/>
    </source>
</evidence>
<dbReference type="GO" id="GO:0071555">
    <property type="term" value="P:cell wall organization"/>
    <property type="evidence" value="ECO:0007669"/>
    <property type="project" value="UniProtKB-UniRule"/>
</dbReference>
<evidence type="ECO:0000313" key="29">
    <source>
        <dbReference type="Proteomes" id="UP000664303"/>
    </source>
</evidence>
<dbReference type="GO" id="GO:0008360">
    <property type="term" value="P:regulation of cell shape"/>
    <property type="evidence" value="ECO:0007669"/>
    <property type="project" value="UniProtKB-UniRule"/>
</dbReference>
<keyword evidence="18 23" id="KW-0961">Cell wall biogenesis/degradation</keyword>
<dbReference type="SUPFAM" id="SSF56601">
    <property type="entry name" value="beta-lactamase/transpeptidase-like"/>
    <property type="match status" value="1"/>
</dbReference>
<organism evidence="28 29">
    <name type="scientific">Parahaliea mediterranea</name>
    <dbReference type="NCBI Taxonomy" id="651086"/>
    <lineage>
        <taxon>Bacteria</taxon>
        <taxon>Pseudomonadati</taxon>
        <taxon>Pseudomonadota</taxon>
        <taxon>Gammaproteobacteria</taxon>
        <taxon>Cellvibrionales</taxon>
        <taxon>Halieaceae</taxon>
        <taxon>Parahaliea</taxon>
    </lineage>
</organism>
<dbReference type="Gene3D" id="3.40.710.10">
    <property type="entry name" value="DD-peptidase/beta-lactamase superfamily"/>
    <property type="match status" value="1"/>
</dbReference>
<feature type="domain" description="Penicillin-binding protein transpeptidase" evidence="25">
    <location>
        <begin position="415"/>
        <end position="652"/>
    </location>
</feature>
<evidence type="ECO:0000256" key="5">
    <source>
        <dbReference type="ARBA" id="ARBA00007739"/>
    </source>
</evidence>
<dbReference type="InterPro" id="IPR050396">
    <property type="entry name" value="Glycosyltr_51/Transpeptidase"/>
</dbReference>
<dbReference type="PIRSF" id="PIRSF002799">
    <property type="entry name" value="PBP_1b"/>
    <property type="match status" value="1"/>
</dbReference>
<dbReference type="Gene3D" id="3.30.2060.10">
    <property type="entry name" value="Penicillin-binding protein 1b domain"/>
    <property type="match status" value="1"/>
</dbReference>
<feature type="active site" description="Proton donor; for transglycosylase activity" evidence="24">
    <location>
        <position position="177"/>
    </location>
</feature>
<evidence type="ECO:0000256" key="24">
    <source>
        <dbReference type="PIRSR" id="PIRSR002799-1"/>
    </source>
</evidence>
<accession>A0A939IKT4</accession>
<dbReference type="SUPFAM" id="SSF52540">
    <property type="entry name" value="P-loop containing nucleoside triphosphate hydrolases"/>
    <property type="match status" value="1"/>
</dbReference>
<comment type="pathway">
    <text evidence="3 23">Cell wall biogenesis; peptidoglycan biosynthesis.</text>
</comment>
<keyword evidence="12" id="KW-0378">Hydrolase</keyword>
<evidence type="ECO:0000256" key="7">
    <source>
        <dbReference type="ARBA" id="ARBA00022475"/>
    </source>
</evidence>
<dbReference type="InterPro" id="IPR027417">
    <property type="entry name" value="P-loop_NTPase"/>
</dbReference>
<evidence type="ECO:0000256" key="4">
    <source>
        <dbReference type="ARBA" id="ARBA00007090"/>
    </source>
</evidence>
<evidence type="ECO:0000256" key="18">
    <source>
        <dbReference type="ARBA" id="ARBA00023316"/>
    </source>
</evidence>
<dbReference type="Gene3D" id="1.10.3810.10">
    <property type="entry name" value="Biosynthetic peptidoglycan transglycosylase-like"/>
    <property type="match status" value="1"/>
</dbReference>
<evidence type="ECO:0000256" key="19">
    <source>
        <dbReference type="ARBA" id="ARBA00032454"/>
    </source>
</evidence>
<evidence type="ECO:0000256" key="9">
    <source>
        <dbReference type="ARBA" id="ARBA00022670"/>
    </source>
</evidence>
<dbReference type="RefSeq" id="WP_206562557.1">
    <property type="nucleotide sequence ID" value="NZ_JAFKCZ010000024.1"/>
</dbReference>
<keyword evidence="14 23" id="KW-0573">Peptidoglycan synthesis</keyword>
<dbReference type="AlphaFoldDB" id="A0A939IKT4"/>
<dbReference type="InterPro" id="IPR012338">
    <property type="entry name" value="Beta-lactam/transpept-like"/>
</dbReference>
<keyword evidence="15" id="KW-0472">Membrane</keyword>
<comment type="catalytic activity">
    <reaction evidence="21">
        <text>[GlcNAc-(1-&gt;4)-Mur2Ac(oyl-L-Ala-gamma-D-Glu-L-Lys-D-Ala-D-Ala)](n)-di-trans,octa-cis-undecaprenyl diphosphate + beta-D-GlcNAc-(1-&gt;4)-Mur2Ac(oyl-L-Ala-gamma-D-Glu-L-Lys-D-Ala-D-Ala)-di-trans,octa-cis-undecaprenyl diphosphate = [GlcNAc-(1-&gt;4)-Mur2Ac(oyl-L-Ala-gamma-D-Glu-L-Lys-D-Ala-D-Ala)](n+1)-di-trans,octa-cis-undecaprenyl diphosphate + di-trans,octa-cis-undecaprenyl diphosphate + H(+)</text>
        <dbReference type="Rhea" id="RHEA:23708"/>
        <dbReference type="Rhea" id="RHEA-COMP:9602"/>
        <dbReference type="Rhea" id="RHEA-COMP:9603"/>
        <dbReference type="ChEBI" id="CHEBI:15378"/>
        <dbReference type="ChEBI" id="CHEBI:58405"/>
        <dbReference type="ChEBI" id="CHEBI:60033"/>
        <dbReference type="ChEBI" id="CHEBI:78435"/>
        <dbReference type="EC" id="2.4.99.28"/>
    </reaction>
</comment>
<dbReference type="InterPro" id="IPR023346">
    <property type="entry name" value="Lysozyme-like_dom_sf"/>
</dbReference>
<evidence type="ECO:0000256" key="13">
    <source>
        <dbReference type="ARBA" id="ARBA00022960"/>
    </source>
</evidence>
<evidence type="ECO:0000256" key="12">
    <source>
        <dbReference type="ARBA" id="ARBA00022801"/>
    </source>
</evidence>
<evidence type="ECO:0000256" key="10">
    <source>
        <dbReference type="ARBA" id="ARBA00022676"/>
    </source>
</evidence>
<evidence type="ECO:0000313" key="28">
    <source>
        <dbReference type="EMBL" id="MBN7799109.1"/>
    </source>
</evidence>
<evidence type="ECO:0000256" key="14">
    <source>
        <dbReference type="ARBA" id="ARBA00022984"/>
    </source>
</evidence>
<dbReference type="InterPro" id="IPR001460">
    <property type="entry name" value="PCN-bd_Tpept"/>
</dbReference>
<evidence type="ECO:0000256" key="2">
    <source>
        <dbReference type="ARBA" id="ARBA00004236"/>
    </source>
</evidence>
<keyword evidence="17" id="KW-0511">Multifunctional enzyme</keyword>
<dbReference type="Pfam" id="PF14814">
    <property type="entry name" value="UB2H"/>
    <property type="match status" value="1"/>
</dbReference>
<comment type="function">
    <text evidence="1 23">Cell wall formation. Synthesis of cross-linked peptidoglycan from the lipid intermediates. The enzyme has a penicillin-insensitive transglycosylase N-terminal domain (formation of linear glycan strands) and a penicillin-sensitive transpeptidase C-terminal domain (cross-linking of the peptide subunits).</text>
</comment>
<evidence type="ECO:0000256" key="3">
    <source>
        <dbReference type="ARBA" id="ARBA00004752"/>
    </source>
</evidence>
<keyword evidence="10 23" id="KW-0328">Glycosyltransferase</keyword>
<reference evidence="28" key="1">
    <citation type="submission" date="2021-02" db="EMBL/GenBank/DDBJ databases">
        <title>PHA producing bacteria isolated from coastal sediment in Guangdong, Shenzhen.</title>
        <authorList>
            <person name="Zheng W."/>
            <person name="Yu S."/>
            <person name="Huang Y."/>
        </authorList>
    </citation>
    <scope>NUCLEOTIDE SEQUENCE</scope>
    <source>
        <strain evidence="28">TN14-10</strain>
    </source>
</reference>
<dbReference type="GO" id="GO:0008658">
    <property type="term" value="F:penicillin binding"/>
    <property type="evidence" value="ECO:0007669"/>
    <property type="project" value="UniProtKB-UniRule"/>
</dbReference>
<dbReference type="Proteomes" id="UP000664303">
    <property type="component" value="Unassembled WGS sequence"/>
</dbReference>
<dbReference type="EMBL" id="JAFKCZ010000024">
    <property type="protein sequence ID" value="MBN7799109.1"/>
    <property type="molecule type" value="Genomic_DNA"/>
</dbReference>
<dbReference type="GO" id="GO:0008955">
    <property type="term" value="F:peptidoglycan glycosyltransferase activity"/>
    <property type="evidence" value="ECO:0007669"/>
    <property type="project" value="UniProtKB-UniRule"/>
</dbReference>
<evidence type="ECO:0000256" key="22">
    <source>
        <dbReference type="NCBIfam" id="TIGR02071"/>
    </source>
</evidence>
<comment type="subcellular location">
    <subcellularLocation>
        <location evidence="2">Cell membrane</location>
    </subcellularLocation>
</comment>
<keyword evidence="11 23" id="KW-0808">Transferase</keyword>
<dbReference type="GO" id="GO:0009274">
    <property type="term" value="C:peptidoglycan-based cell wall"/>
    <property type="evidence" value="ECO:0007669"/>
    <property type="project" value="UniProtKB-UniRule"/>
</dbReference>
<feature type="domain" description="Bifunctional transglycosylase second" evidence="27">
    <location>
        <begin position="59"/>
        <end position="141"/>
    </location>
</feature>
<dbReference type="GO" id="GO:0009252">
    <property type="term" value="P:peptidoglycan biosynthetic process"/>
    <property type="evidence" value="ECO:0007669"/>
    <property type="project" value="UniProtKB-UniRule"/>
</dbReference>
<comment type="catalytic activity">
    <reaction evidence="20">
        <text>Preferential cleavage: (Ac)2-L-Lys-D-Ala-|-D-Ala. Also transpeptidation of peptidyl-alanyl moieties that are N-acyl substituents of D-alanine.</text>
        <dbReference type="EC" id="3.4.16.4"/>
    </reaction>
</comment>
<evidence type="ECO:0000256" key="8">
    <source>
        <dbReference type="ARBA" id="ARBA00022645"/>
    </source>
</evidence>
<evidence type="ECO:0000256" key="11">
    <source>
        <dbReference type="ARBA" id="ARBA00022679"/>
    </source>
</evidence>
<dbReference type="GO" id="GO:0005886">
    <property type="term" value="C:plasma membrane"/>
    <property type="evidence" value="ECO:0007669"/>
    <property type="project" value="UniProtKB-SubCell"/>
</dbReference>
<evidence type="ECO:0000259" key="25">
    <source>
        <dbReference type="Pfam" id="PF00905"/>
    </source>
</evidence>
<comment type="caution">
    <text evidence="28">The sequence shown here is derived from an EMBL/GenBank/DDBJ whole genome shotgun (WGS) entry which is preliminary data.</text>
</comment>
<keyword evidence="8" id="KW-0121">Carboxypeptidase</keyword>
<dbReference type="InterPro" id="IPR001264">
    <property type="entry name" value="Glyco_trans_51"/>
</dbReference>
<keyword evidence="29" id="KW-1185">Reference proteome</keyword>
<dbReference type="PANTHER" id="PTHR32282:SF11">
    <property type="entry name" value="PENICILLIN-BINDING PROTEIN 1B"/>
    <property type="match status" value="1"/>
</dbReference>
<dbReference type="Pfam" id="PF00905">
    <property type="entry name" value="Transpeptidase"/>
    <property type="match status" value="1"/>
</dbReference>
<dbReference type="PANTHER" id="PTHR32282">
    <property type="entry name" value="BINDING PROTEIN TRANSPEPTIDASE, PUTATIVE-RELATED"/>
    <property type="match status" value="1"/>
</dbReference>
<keyword evidence="9" id="KW-0645">Protease</keyword>
<dbReference type="NCBIfam" id="TIGR02071">
    <property type="entry name" value="PBP_1b"/>
    <property type="match status" value="1"/>
</dbReference>
<evidence type="ECO:0000256" key="20">
    <source>
        <dbReference type="ARBA" id="ARBA00034000"/>
    </source>
</evidence>
<evidence type="ECO:0000256" key="1">
    <source>
        <dbReference type="ARBA" id="ARBA00002624"/>
    </source>
</evidence>
<feature type="domain" description="Glycosyl transferase family 51" evidence="26">
    <location>
        <begin position="153"/>
        <end position="324"/>
    </location>
</feature>
<dbReference type="InterPro" id="IPR036950">
    <property type="entry name" value="PBP_transglycosylase"/>
</dbReference>
<evidence type="ECO:0000256" key="6">
    <source>
        <dbReference type="ARBA" id="ARBA00018637"/>
    </source>
</evidence>
<keyword evidence="7" id="KW-1003">Cell membrane</keyword>
<feature type="active site" description="Acyl-ester intermediate; for transpeptidase activity" evidence="24">
    <location>
        <position position="451"/>
    </location>
</feature>
<dbReference type="SUPFAM" id="SSF53955">
    <property type="entry name" value="Lysozyme-like"/>
    <property type="match status" value="1"/>
</dbReference>
<dbReference type="GO" id="GO:0046677">
    <property type="term" value="P:response to antibiotic"/>
    <property type="evidence" value="ECO:0007669"/>
    <property type="project" value="UniProtKB-UniRule"/>
</dbReference>
<evidence type="ECO:0000259" key="27">
    <source>
        <dbReference type="Pfam" id="PF14814"/>
    </source>
</evidence>
<comment type="similarity">
    <text evidence="5 23">In the N-terminal section; belongs to the glycosyltransferase 51 family.</text>
</comment>
<evidence type="ECO:0000256" key="17">
    <source>
        <dbReference type="ARBA" id="ARBA00023268"/>
    </source>
</evidence>
<dbReference type="GO" id="GO:0006508">
    <property type="term" value="P:proteolysis"/>
    <property type="evidence" value="ECO:0007669"/>
    <property type="project" value="UniProtKB-KW"/>
</dbReference>
<evidence type="ECO:0000256" key="16">
    <source>
        <dbReference type="ARBA" id="ARBA00023251"/>
    </source>
</evidence>
<dbReference type="FunFam" id="1.10.3810.10:FF:000001">
    <property type="entry name" value="Penicillin-binding protein 1A"/>
    <property type="match status" value="1"/>
</dbReference>
<evidence type="ECO:0000256" key="23">
    <source>
        <dbReference type="PIRNR" id="PIRNR002799"/>
    </source>
</evidence>
<proteinExistence type="inferred from homology"/>
<protein>
    <recommendedName>
        <fullName evidence="6 22">Penicillin-binding protein 1B</fullName>
        <shortName evidence="23">PBP-1b</shortName>
        <shortName evidence="23">PBP1b</shortName>
    </recommendedName>
    <alternativeName>
        <fullName evidence="19 23">Murein polymerase</fullName>
    </alternativeName>
</protein>
<sequence length="759" mass="84457">MPKSRRKLSKTRRPLLKLFLSALLLFALVLIYLDAKITATFTDKMWELPAKVYARPLELFAGARLDADDLAYELEVLGYRDVGAVRQPGQVRRRGGSFEVFTRGFDFAGEKEPAQRVQVELAGGRVTGLRGRTGEIDLMRLDPVQIGGIYPSHGEDRILVRLADVPDTLRQGLLAVEDRDFYQHWGFSVTGILRAALSNLRSGAVVAGGSTITQQLVKNYYLTPERTYIRKLTELLMAVLLDFHYSKDQILESYINEVYLGQEGPRAIHGLALAARHYFDTPLEQLGLHQQALLVGMIKGPSLYNPLRNPERARERRNLVLDVMAEQEVISPEHATVAKAMPLGLNNQRRIRDSFPAYLDLVRRQLRQEYHEEDLTTLGLSIFTSFDPILQRQVERSASAVLDQLDSSGELQSATVVTRFDTGEVAALVGGRNVRYAGFNRALDARRPAGSLLKPAVFLAALEQPRRYTLATVLSDAPVQVAGPDDSLWEPDNFDRMSHGDVLLHRALAKSYNLATARLGMELGIDRVVDMLQRLGVEGDIPAVPALTLGAGAYSPMDMAAMYQSIAAGGFRMPLRSIRDIVDARGEPLRRYPLEYERTVSLQATNLLHYALREVVREGTGRGVYRYLSEDFEVAGKTGTTNDGRDSWFAGFSGDLLAVTWIGRDDNGGTGLTGSSGALKVWAHFMSRASQRSLGYRMPDRMAPHWVDDSNGYLTGEGCPDARLLPFIEGSEPEQRTNCSPRRNVIKDWFQSLFGGESP</sequence>
<comment type="similarity">
    <text evidence="4 23">In the C-terminal section; belongs to the transpeptidase family.</text>
</comment>
<dbReference type="InterPro" id="IPR011813">
    <property type="entry name" value="PBP_1b"/>
</dbReference>
<keyword evidence="16" id="KW-0046">Antibiotic resistance</keyword>
<dbReference type="InterPro" id="IPR028166">
    <property type="entry name" value="UB2H"/>
</dbReference>
<dbReference type="Pfam" id="PF00912">
    <property type="entry name" value="Transgly"/>
    <property type="match status" value="1"/>
</dbReference>
<dbReference type="GO" id="GO:0030288">
    <property type="term" value="C:outer membrane-bounded periplasmic space"/>
    <property type="evidence" value="ECO:0007669"/>
    <property type="project" value="TreeGrafter"/>
</dbReference>
<gene>
    <name evidence="28" type="primary">mrcB</name>
    <name evidence="28" type="ORF">JYP50_21100</name>
</gene>